<evidence type="ECO:0000259" key="3">
    <source>
        <dbReference type="Pfam" id="PF01408"/>
    </source>
</evidence>
<keyword evidence="2" id="KW-0560">Oxidoreductase</keyword>
<reference evidence="7" key="1">
    <citation type="submission" date="2020-05" db="EMBL/GenBank/DDBJ databases">
        <authorList>
            <person name="Chiriac C."/>
            <person name="Salcher M."/>
            <person name="Ghai R."/>
            <person name="Kavagutti S V."/>
        </authorList>
    </citation>
    <scope>NUCLEOTIDE SEQUENCE</scope>
</reference>
<sequence>MTNPFKWGVISTGGIARTFASDLKYLDDQVVHAVGSRKMESALNFSNEYGGKPYASYEELVNDPNIDAVYIATPHQLHFENTMMALKAGKPVLCEKPFAITATEAHQMISLAREMNLMLMEAMWTRFLPHFAIVREILTSGILGEIRTVTADHGQWFADDPEFRLFNPHLAGGALLDLAIYPISFAHLVLGVPEKITSTSLPAFTGVDGQTSAIFDYKNGAQAIINASLFAATPCRALVAGTLGWLEIDRTFYAPTSMRTIIRGGERTEYAKDYVGVGHREQAVEFARCVRAGLIESPLLTLNETYEIMQSVTEIKNQIGLKYPFEI</sequence>
<dbReference type="InterPro" id="IPR000683">
    <property type="entry name" value="Gfo/Idh/MocA-like_OxRdtase_N"/>
</dbReference>
<evidence type="ECO:0000313" key="5">
    <source>
        <dbReference type="EMBL" id="CAB4599484.1"/>
    </source>
</evidence>
<dbReference type="Gene3D" id="3.40.50.720">
    <property type="entry name" value="NAD(P)-binding Rossmann-like Domain"/>
    <property type="match status" value="1"/>
</dbReference>
<dbReference type="EMBL" id="CAEZUF010000128">
    <property type="protein sequence ID" value="CAB4599484.1"/>
    <property type="molecule type" value="Genomic_DNA"/>
</dbReference>
<dbReference type="Pfam" id="PF22725">
    <property type="entry name" value="GFO_IDH_MocA_C3"/>
    <property type="match status" value="1"/>
</dbReference>
<protein>
    <submittedName>
        <fullName evidence="7">Unannotated protein</fullName>
    </submittedName>
</protein>
<dbReference type="Gene3D" id="3.30.360.10">
    <property type="entry name" value="Dihydrodipicolinate Reductase, domain 2"/>
    <property type="match status" value="1"/>
</dbReference>
<evidence type="ECO:0000313" key="7">
    <source>
        <dbReference type="EMBL" id="CAB4745716.1"/>
    </source>
</evidence>
<dbReference type="PANTHER" id="PTHR22604:SF105">
    <property type="entry name" value="TRANS-1,2-DIHYDROBENZENE-1,2-DIOL DEHYDROGENASE"/>
    <property type="match status" value="1"/>
</dbReference>
<feature type="domain" description="GFO/IDH/MocA-like oxidoreductase" evidence="4">
    <location>
        <begin position="133"/>
        <end position="247"/>
    </location>
</feature>
<evidence type="ECO:0000259" key="4">
    <source>
        <dbReference type="Pfam" id="PF22725"/>
    </source>
</evidence>
<dbReference type="AlphaFoldDB" id="A0A6J6TEV4"/>
<organism evidence="7">
    <name type="scientific">freshwater metagenome</name>
    <dbReference type="NCBI Taxonomy" id="449393"/>
    <lineage>
        <taxon>unclassified sequences</taxon>
        <taxon>metagenomes</taxon>
        <taxon>ecological metagenomes</taxon>
    </lineage>
</organism>
<dbReference type="EMBL" id="CAEZYX010000096">
    <property type="protein sequence ID" value="CAB4745716.1"/>
    <property type="molecule type" value="Genomic_DNA"/>
</dbReference>
<dbReference type="SUPFAM" id="SSF55347">
    <property type="entry name" value="Glyceraldehyde-3-phosphate dehydrogenase-like, C-terminal domain"/>
    <property type="match status" value="1"/>
</dbReference>
<dbReference type="PANTHER" id="PTHR22604">
    <property type="entry name" value="OXIDOREDUCTASES"/>
    <property type="match status" value="1"/>
</dbReference>
<comment type="similarity">
    <text evidence="1">Belongs to the Gfo/Idh/MocA family.</text>
</comment>
<dbReference type="InterPro" id="IPR055170">
    <property type="entry name" value="GFO_IDH_MocA-like_dom"/>
</dbReference>
<feature type="domain" description="Gfo/Idh/MocA-like oxidoreductase N-terminal" evidence="3">
    <location>
        <begin position="5"/>
        <end position="121"/>
    </location>
</feature>
<dbReference type="EMBL" id="CAEZWY010000005">
    <property type="protein sequence ID" value="CAB4662778.1"/>
    <property type="molecule type" value="Genomic_DNA"/>
</dbReference>
<gene>
    <name evidence="5" type="ORF">UFOPK1791_01029</name>
    <name evidence="6" type="ORF">UFOPK2312_00109</name>
    <name evidence="7" type="ORF">UFOPK2802_00826</name>
</gene>
<dbReference type="GO" id="GO:0016491">
    <property type="term" value="F:oxidoreductase activity"/>
    <property type="evidence" value="ECO:0007669"/>
    <property type="project" value="UniProtKB-KW"/>
</dbReference>
<accession>A0A6J6TEV4</accession>
<dbReference type="SUPFAM" id="SSF51735">
    <property type="entry name" value="NAD(P)-binding Rossmann-fold domains"/>
    <property type="match status" value="1"/>
</dbReference>
<evidence type="ECO:0000256" key="1">
    <source>
        <dbReference type="ARBA" id="ARBA00010928"/>
    </source>
</evidence>
<name>A0A6J6TEV4_9ZZZZ</name>
<dbReference type="InterPro" id="IPR036291">
    <property type="entry name" value="NAD(P)-bd_dom_sf"/>
</dbReference>
<proteinExistence type="inferred from homology"/>
<evidence type="ECO:0000313" key="6">
    <source>
        <dbReference type="EMBL" id="CAB4662778.1"/>
    </source>
</evidence>
<dbReference type="InterPro" id="IPR050984">
    <property type="entry name" value="Gfo/Idh/MocA_domain"/>
</dbReference>
<dbReference type="GO" id="GO:0000166">
    <property type="term" value="F:nucleotide binding"/>
    <property type="evidence" value="ECO:0007669"/>
    <property type="project" value="InterPro"/>
</dbReference>
<dbReference type="Pfam" id="PF01408">
    <property type="entry name" value="GFO_IDH_MocA"/>
    <property type="match status" value="1"/>
</dbReference>
<evidence type="ECO:0000256" key="2">
    <source>
        <dbReference type="ARBA" id="ARBA00023002"/>
    </source>
</evidence>